<dbReference type="EMBL" id="CP017812">
    <property type="protein sequence ID" value="AOZ72159.1"/>
    <property type="molecule type" value="Genomic_DNA"/>
</dbReference>
<evidence type="ECO:0000313" key="3">
    <source>
        <dbReference type="Proteomes" id="UP000176288"/>
    </source>
</evidence>
<dbReference type="InterPro" id="IPR016181">
    <property type="entry name" value="Acyl_CoA_acyltransferase"/>
</dbReference>
<dbReference type="SUPFAM" id="SSF55729">
    <property type="entry name" value="Acyl-CoA N-acyltransferases (Nat)"/>
    <property type="match status" value="1"/>
</dbReference>
<dbReference type="KEGG" id="avu:BK816_01640"/>
<protein>
    <recommendedName>
        <fullName evidence="1">N-acetyltransferase domain-containing protein</fullName>
    </recommendedName>
</protein>
<sequence length="187" mass="21179">MIDVDSVCLREARVSDAPRMARVFMAGWQDLHASLLGPDWVNPQDLEDLRKRWQYAVEACGKSRLSGSDRRWDEFLVLESKGVVNGVLWVGDCVRVEDPKLGEVKWLSVDPVVCGQGLGSFLLSAAEHRIRGMGRTEGTIWVTEGNEAGLRLLKSHGWRLASSVWVREVNIDGFPLRRLRYVKSFRD</sequence>
<reference evidence="2 3" key="1">
    <citation type="submission" date="2016-10" db="EMBL/GenBank/DDBJ databases">
        <title>Actinomyces aegypiusis sp. nov., isolated from the Aegypius monachus in Qinghai Tibet Plateau China.</title>
        <authorList>
            <person name="Wang Y."/>
        </authorList>
    </citation>
    <scope>NUCLEOTIDE SEQUENCE [LARGE SCALE GENOMIC DNA]</scope>
    <source>
        <strain evidence="2 3">VUL4_3</strain>
    </source>
</reference>
<organism evidence="2 3">
    <name type="scientific">Boudabousia tangfeifanii</name>
    <dbReference type="NCBI Taxonomy" id="1912795"/>
    <lineage>
        <taxon>Bacteria</taxon>
        <taxon>Bacillati</taxon>
        <taxon>Actinomycetota</taxon>
        <taxon>Actinomycetes</taxon>
        <taxon>Actinomycetales</taxon>
        <taxon>Actinomycetaceae</taxon>
        <taxon>Boudabousia</taxon>
    </lineage>
</organism>
<evidence type="ECO:0000313" key="2">
    <source>
        <dbReference type="EMBL" id="AOZ72159.1"/>
    </source>
</evidence>
<dbReference type="Pfam" id="PF00583">
    <property type="entry name" value="Acetyltransf_1"/>
    <property type="match status" value="1"/>
</dbReference>
<gene>
    <name evidence="2" type="ORF">BK816_01640</name>
</gene>
<feature type="domain" description="N-acetyltransferase" evidence="1">
    <location>
        <begin position="7"/>
        <end position="181"/>
    </location>
</feature>
<dbReference type="GO" id="GO:0016747">
    <property type="term" value="F:acyltransferase activity, transferring groups other than amino-acyl groups"/>
    <property type="evidence" value="ECO:0007669"/>
    <property type="project" value="InterPro"/>
</dbReference>
<accession>A0A1D9MIZ6</accession>
<dbReference type="PROSITE" id="PS51186">
    <property type="entry name" value="GNAT"/>
    <property type="match status" value="1"/>
</dbReference>
<proteinExistence type="predicted"/>
<dbReference type="Proteomes" id="UP000176288">
    <property type="component" value="Chromosome"/>
</dbReference>
<dbReference type="Gene3D" id="3.40.630.30">
    <property type="match status" value="1"/>
</dbReference>
<dbReference type="RefSeq" id="WP_071163625.1">
    <property type="nucleotide sequence ID" value="NZ_CP017812.1"/>
</dbReference>
<dbReference type="OrthoDB" id="70281at2"/>
<keyword evidence="3" id="KW-1185">Reference proteome</keyword>
<dbReference type="AlphaFoldDB" id="A0A1D9MIZ6"/>
<dbReference type="InterPro" id="IPR000182">
    <property type="entry name" value="GNAT_dom"/>
</dbReference>
<evidence type="ECO:0000259" key="1">
    <source>
        <dbReference type="PROSITE" id="PS51186"/>
    </source>
</evidence>
<name>A0A1D9MIZ6_9ACTO</name>